<dbReference type="Proteomes" id="UP001201161">
    <property type="component" value="Unassembled WGS sequence"/>
</dbReference>
<dbReference type="RefSeq" id="WP_236402082.1">
    <property type="nucleotide sequence ID" value="NZ_JAKJHZ010000007.1"/>
</dbReference>
<evidence type="ECO:0000313" key="2">
    <source>
        <dbReference type="Proteomes" id="UP001201161"/>
    </source>
</evidence>
<reference evidence="1 2" key="1">
    <citation type="submission" date="2022-01" db="EMBL/GenBank/DDBJ databases">
        <title>Nocardioides sp. nov., an actinomycete isolated from mining soil.</title>
        <authorList>
            <person name="Liu L."/>
        </authorList>
    </citation>
    <scope>NUCLEOTIDE SEQUENCE [LARGE SCALE GENOMIC DNA]</scope>
    <source>
        <strain evidence="1 2">KLBMP 9356</strain>
    </source>
</reference>
<name>A0ABS9HDE8_9ACTN</name>
<comment type="caution">
    <text evidence="1">The sequence shown here is derived from an EMBL/GenBank/DDBJ whole genome shotgun (WGS) entry which is preliminary data.</text>
</comment>
<organism evidence="1 2">
    <name type="scientific">Nocardioides potassii</name>
    <dbReference type="NCBI Taxonomy" id="2911371"/>
    <lineage>
        <taxon>Bacteria</taxon>
        <taxon>Bacillati</taxon>
        <taxon>Actinomycetota</taxon>
        <taxon>Actinomycetes</taxon>
        <taxon>Propionibacteriales</taxon>
        <taxon>Nocardioidaceae</taxon>
        <taxon>Nocardioides</taxon>
    </lineage>
</organism>
<evidence type="ECO:0000313" key="1">
    <source>
        <dbReference type="EMBL" id="MCF6378260.1"/>
    </source>
</evidence>
<dbReference type="EMBL" id="JAKJHZ010000007">
    <property type="protein sequence ID" value="MCF6378260.1"/>
    <property type="molecule type" value="Genomic_DNA"/>
</dbReference>
<evidence type="ECO:0008006" key="3">
    <source>
        <dbReference type="Google" id="ProtNLM"/>
    </source>
</evidence>
<sequence>MSRIASPRAARRVRVVLAIVVGLLTALVGALTSAAPAAPSAPVVIVIDRVAGVAVPTGVPSSAAPSALVQAGGRITITVSFLDASGAPASFTKDTTLRISSSVGSLSQATGIAPKGKTTVDITTSVTKAVNKVVLGVDAGTGPKAPTGGTSAPFDVLTDISAPLTATNGAAFSAGFGGEGGCTQATASQPVCQVVVLPRGAGSQVVLSSGVCDTDASSTYAPCFVGVGGRVDGAVLQALFAEPTQEYTTASPATVIVKCDKTLCGGGAVSDLTVAWSLAGNGNLTDALPCPAKNTMAAAATPCVDYVQSKRDGSGDTHLYLLTDRDIRTGIG</sequence>
<protein>
    <recommendedName>
        <fullName evidence="3">Ig-like domain repeat protein</fullName>
    </recommendedName>
</protein>
<keyword evidence="2" id="KW-1185">Reference proteome</keyword>
<proteinExistence type="predicted"/>
<accession>A0ABS9HDE8</accession>
<gene>
    <name evidence="1" type="ORF">L2K70_11660</name>
</gene>